<evidence type="ECO:0000313" key="1">
    <source>
        <dbReference type="EMBL" id="MDT2543633.1"/>
    </source>
</evidence>
<dbReference type="AlphaFoldDB" id="A0AAW8T416"/>
<dbReference type="Proteomes" id="UP001254770">
    <property type="component" value="Unassembled WGS sequence"/>
</dbReference>
<accession>A0AAW8T416</accession>
<gene>
    <name evidence="1" type="ORF">P7D69_04615</name>
</gene>
<evidence type="ECO:0000313" key="2">
    <source>
        <dbReference type="Proteomes" id="UP001254770"/>
    </source>
</evidence>
<comment type="caution">
    <text evidence="1">The sequence shown here is derived from an EMBL/GenBank/DDBJ whole genome shotgun (WGS) entry which is preliminary data.</text>
</comment>
<dbReference type="RefSeq" id="WP_222225924.1">
    <property type="nucleotide sequence ID" value="NZ_CP081846.1"/>
</dbReference>
<organism evidence="1 2">
    <name type="scientific">Enterococcus raffinosus</name>
    <dbReference type="NCBI Taxonomy" id="71452"/>
    <lineage>
        <taxon>Bacteria</taxon>
        <taxon>Bacillati</taxon>
        <taxon>Bacillota</taxon>
        <taxon>Bacilli</taxon>
        <taxon>Lactobacillales</taxon>
        <taxon>Enterococcaceae</taxon>
        <taxon>Enterococcus</taxon>
    </lineage>
</organism>
<protein>
    <submittedName>
        <fullName evidence="1">Uncharacterized protein</fullName>
    </submittedName>
</protein>
<sequence>MHSYYIDQIDKIEIIHDDPMVVTFLLISKEEEIHCLAIDNMISREISCLRKKQIRVCGCRNQLKQLILEKYEII</sequence>
<name>A0AAW8T416_9ENTE</name>
<proteinExistence type="predicted"/>
<dbReference type="EMBL" id="JARPXL010000003">
    <property type="protein sequence ID" value="MDT2543633.1"/>
    <property type="molecule type" value="Genomic_DNA"/>
</dbReference>
<reference evidence="1" key="1">
    <citation type="submission" date="2023-03" db="EMBL/GenBank/DDBJ databases">
        <authorList>
            <person name="Shen W."/>
            <person name="Cai J."/>
        </authorList>
    </citation>
    <scope>NUCLEOTIDE SEQUENCE</scope>
    <source>
        <strain evidence="1">Y15</strain>
    </source>
</reference>